<evidence type="ECO:0000256" key="4">
    <source>
        <dbReference type="ARBA" id="ARBA00022475"/>
    </source>
</evidence>
<protein>
    <submittedName>
        <fullName evidence="9">Hemin transport system permease protein HmuU</fullName>
    </submittedName>
</protein>
<comment type="subcellular location">
    <subcellularLocation>
        <location evidence="1">Cell membrane</location>
        <topology evidence="1">Multi-pass membrane protein</topology>
    </subcellularLocation>
</comment>
<comment type="similarity">
    <text evidence="2">Belongs to the binding-protein-dependent transport system permease family. FecCD subfamily.</text>
</comment>
<evidence type="ECO:0000256" key="2">
    <source>
        <dbReference type="ARBA" id="ARBA00007935"/>
    </source>
</evidence>
<evidence type="ECO:0000256" key="8">
    <source>
        <dbReference type="SAM" id="Phobius"/>
    </source>
</evidence>
<feature type="transmembrane region" description="Helical" evidence="8">
    <location>
        <begin position="139"/>
        <end position="162"/>
    </location>
</feature>
<evidence type="ECO:0000313" key="9">
    <source>
        <dbReference type="EMBL" id="VGO14909.1"/>
    </source>
</evidence>
<dbReference type="PANTHER" id="PTHR30472">
    <property type="entry name" value="FERRIC ENTEROBACTIN TRANSPORT SYSTEM PERMEASE PROTEIN"/>
    <property type="match status" value="1"/>
</dbReference>
<dbReference type="RefSeq" id="WP_222847217.1">
    <property type="nucleotide sequence ID" value="NZ_CAAHFG010000002.1"/>
</dbReference>
<evidence type="ECO:0000256" key="3">
    <source>
        <dbReference type="ARBA" id="ARBA00022448"/>
    </source>
</evidence>
<dbReference type="PANTHER" id="PTHR30472:SF25">
    <property type="entry name" value="ABC TRANSPORTER PERMEASE PROTEIN MJ0876-RELATED"/>
    <property type="match status" value="1"/>
</dbReference>
<keyword evidence="4" id="KW-1003">Cell membrane</keyword>
<dbReference type="Proteomes" id="UP000366872">
    <property type="component" value="Unassembled WGS sequence"/>
</dbReference>
<name>A0A6C2U504_PONDE</name>
<dbReference type="CDD" id="cd06550">
    <property type="entry name" value="TM_ABC_iron-siderophores_like"/>
    <property type="match status" value="1"/>
</dbReference>
<dbReference type="GO" id="GO:0022857">
    <property type="term" value="F:transmembrane transporter activity"/>
    <property type="evidence" value="ECO:0007669"/>
    <property type="project" value="InterPro"/>
</dbReference>
<feature type="transmembrane region" description="Helical" evidence="8">
    <location>
        <begin position="182"/>
        <end position="202"/>
    </location>
</feature>
<keyword evidence="7 8" id="KW-0472">Membrane</keyword>
<keyword evidence="10" id="KW-1185">Reference proteome</keyword>
<accession>A0A6C2U504</accession>
<dbReference type="InterPro" id="IPR037294">
    <property type="entry name" value="ABC_BtuC-like"/>
</dbReference>
<dbReference type="AlphaFoldDB" id="A0A6C2U504"/>
<feature type="transmembrane region" description="Helical" evidence="8">
    <location>
        <begin position="301"/>
        <end position="320"/>
    </location>
</feature>
<reference evidence="9 10" key="1">
    <citation type="submission" date="2019-04" db="EMBL/GenBank/DDBJ databases">
        <authorList>
            <person name="Van Vliet M D."/>
        </authorList>
    </citation>
    <scope>NUCLEOTIDE SEQUENCE [LARGE SCALE GENOMIC DNA]</scope>
    <source>
        <strain evidence="9 10">F1</strain>
    </source>
</reference>
<keyword evidence="3" id="KW-0813">Transport</keyword>
<evidence type="ECO:0000313" key="10">
    <source>
        <dbReference type="Proteomes" id="UP000366872"/>
    </source>
</evidence>
<gene>
    <name evidence="9" type="primary">hmuU</name>
    <name evidence="9" type="ORF">PDESU_03479</name>
</gene>
<keyword evidence="6 8" id="KW-1133">Transmembrane helix</keyword>
<proteinExistence type="inferred from homology"/>
<feature type="transmembrane region" description="Helical" evidence="8">
    <location>
        <begin position="83"/>
        <end position="104"/>
    </location>
</feature>
<evidence type="ECO:0000256" key="6">
    <source>
        <dbReference type="ARBA" id="ARBA00022989"/>
    </source>
</evidence>
<organism evidence="9 10">
    <name type="scientific">Pontiella desulfatans</name>
    <dbReference type="NCBI Taxonomy" id="2750659"/>
    <lineage>
        <taxon>Bacteria</taxon>
        <taxon>Pseudomonadati</taxon>
        <taxon>Kiritimatiellota</taxon>
        <taxon>Kiritimatiellia</taxon>
        <taxon>Kiritimatiellales</taxon>
        <taxon>Pontiellaceae</taxon>
        <taxon>Pontiella</taxon>
    </lineage>
</organism>
<feature type="transmembrane region" description="Helical" evidence="8">
    <location>
        <begin position="50"/>
        <end position="71"/>
    </location>
</feature>
<evidence type="ECO:0000256" key="5">
    <source>
        <dbReference type="ARBA" id="ARBA00022692"/>
    </source>
</evidence>
<dbReference type="GO" id="GO:0005886">
    <property type="term" value="C:plasma membrane"/>
    <property type="evidence" value="ECO:0007669"/>
    <property type="project" value="UniProtKB-SubCell"/>
</dbReference>
<dbReference type="SUPFAM" id="SSF81345">
    <property type="entry name" value="ABC transporter involved in vitamin B12 uptake, BtuC"/>
    <property type="match status" value="1"/>
</dbReference>
<dbReference type="Gene3D" id="1.10.3470.10">
    <property type="entry name" value="ABC transporter involved in vitamin B12 uptake, BtuC"/>
    <property type="match status" value="1"/>
</dbReference>
<feature type="transmembrane region" description="Helical" evidence="8">
    <location>
        <begin position="229"/>
        <end position="250"/>
    </location>
</feature>
<sequence length="328" mass="34663">MKKPYIALSTLFAFALAVLLLSPLFGMEFIPFNATGQEREILMGIRLPRVLCAFAAGAMLALSGMSFQALFRNPLATPFTLGVSSGAALGASVFIRFGIAFTFLGISGTSMAAFGGALLSILLVYGLTKLKGGFSTPTLLLAGIAISFFFSSLILFIQYISGLTHSFQIVHWMMGTLSTADYGKLLNLLPFLAIGATLLTFLQREMNLFVVGEDIAISRGVNTGLVKKLIFLSASLMVGGVVAVCGPIGFVGMMSPHICRLVVGADHRLLTPATFLFGGLFLTLCDTLTRVLSSLTSGAELPVGVLTALLGGPFFILLLLNRKGGLDL</sequence>
<feature type="transmembrane region" description="Helical" evidence="8">
    <location>
        <begin position="110"/>
        <end position="127"/>
    </location>
</feature>
<dbReference type="InterPro" id="IPR000522">
    <property type="entry name" value="ABC_transptr_permease_BtuC"/>
</dbReference>
<evidence type="ECO:0000256" key="7">
    <source>
        <dbReference type="ARBA" id="ARBA00023136"/>
    </source>
</evidence>
<keyword evidence="5 8" id="KW-0812">Transmembrane</keyword>
<dbReference type="Pfam" id="PF01032">
    <property type="entry name" value="FecCD"/>
    <property type="match status" value="1"/>
</dbReference>
<dbReference type="EMBL" id="CAAHFG010000002">
    <property type="protein sequence ID" value="VGO14909.1"/>
    <property type="molecule type" value="Genomic_DNA"/>
</dbReference>
<dbReference type="GO" id="GO:0033214">
    <property type="term" value="P:siderophore-iron import into cell"/>
    <property type="evidence" value="ECO:0007669"/>
    <property type="project" value="TreeGrafter"/>
</dbReference>
<evidence type="ECO:0000256" key="1">
    <source>
        <dbReference type="ARBA" id="ARBA00004651"/>
    </source>
</evidence>